<name>A0A1L0BZZ6_9ASCO</name>
<feature type="compositionally biased region" description="Polar residues" evidence="9">
    <location>
        <begin position="209"/>
        <end position="222"/>
    </location>
</feature>
<comment type="similarity">
    <text evidence="2 8">Belongs to the CSM3 family.</text>
</comment>
<evidence type="ECO:0000256" key="4">
    <source>
        <dbReference type="ARBA" id="ARBA00022763"/>
    </source>
</evidence>
<dbReference type="GO" id="GO:0043111">
    <property type="term" value="P:replication fork arrest"/>
    <property type="evidence" value="ECO:0007669"/>
    <property type="project" value="TreeGrafter"/>
</dbReference>
<dbReference type="GO" id="GO:0000076">
    <property type="term" value="P:DNA replication checkpoint signaling"/>
    <property type="evidence" value="ECO:0007669"/>
    <property type="project" value="UniProtKB-UniRule"/>
</dbReference>
<dbReference type="InterPro" id="IPR012923">
    <property type="entry name" value="Csm3"/>
</dbReference>
<comment type="function">
    <text evidence="8">Plays an important role in the control of DNA replication and the maintenance of replication fork stability.</text>
</comment>
<evidence type="ECO:0000259" key="10">
    <source>
        <dbReference type="Pfam" id="PF07962"/>
    </source>
</evidence>
<protein>
    <recommendedName>
        <fullName evidence="8">Chromosome segregation in meiosis protein</fullName>
    </recommendedName>
</protein>
<organism evidence="11 12">
    <name type="scientific">Sungouiella intermedia</name>
    <dbReference type="NCBI Taxonomy" id="45354"/>
    <lineage>
        <taxon>Eukaryota</taxon>
        <taxon>Fungi</taxon>
        <taxon>Dikarya</taxon>
        <taxon>Ascomycota</taxon>
        <taxon>Saccharomycotina</taxon>
        <taxon>Pichiomycetes</taxon>
        <taxon>Metschnikowiaceae</taxon>
        <taxon>Sungouiella</taxon>
    </lineage>
</organism>
<dbReference type="Proteomes" id="UP000182259">
    <property type="component" value="Chromosome V"/>
</dbReference>
<accession>A0A1L0BZZ6</accession>
<evidence type="ECO:0000256" key="8">
    <source>
        <dbReference type="RuleBase" id="RU366049"/>
    </source>
</evidence>
<reference evidence="11 12" key="1">
    <citation type="submission" date="2016-10" db="EMBL/GenBank/DDBJ databases">
        <authorList>
            <person name="de Groot N.N."/>
        </authorList>
    </citation>
    <scope>NUCLEOTIDE SEQUENCE [LARGE SCALE GENOMIC DNA]</scope>
    <source>
        <strain evidence="11 12">PYCC 4715</strain>
    </source>
</reference>
<evidence type="ECO:0000313" key="11">
    <source>
        <dbReference type="EMBL" id="SGZ56897.1"/>
    </source>
</evidence>
<sequence length="276" mass="30796">MAEDSLGLDKPIKLGRVSKIPRITDDLLLDRVRGLPHVISNYKKVARTIRKNDKTFAQKAKDSSLSKEALGALKVDTEVHNLELVLQFYQLWCHGLFPRATFSDCTQMIRKFKSTRIRMYRRELIDKEMHRQRVEKGIITEDAEISDDDLYDAPLNGIAAVDEVDATVNAANVPSADVDDDEDDWGFLSVRRRPNGLFIGDEDDEDSEANTGTGHANTTSSDSAPVPTTSRAPPPASAPAASAPSPIEYPDIPDSIQEDFDDKYDDELEIMREMGM</sequence>
<dbReference type="PANTHER" id="PTHR13220:SF11">
    <property type="entry name" value="TIMELESS-INTERACTING PROTEIN"/>
    <property type="match status" value="1"/>
</dbReference>
<proteinExistence type="inferred from homology"/>
<evidence type="ECO:0000256" key="9">
    <source>
        <dbReference type="SAM" id="MobiDB-lite"/>
    </source>
</evidence>
<feature type="compositionally biased region" description="Acidic residues" evidence="9">
    <location>
        <begin position="256"/>
        <end position="265"/>
    </location>
</feature>
<dbReference type="GO" id="GO:0003677">
    <property type="term" value="F:DNA binding"/>
    <property type="evidence" value="ECO:0007669"/>
    <property type="project" value="TreeGrafter"/>
</dbReference>
<evidence type="ECO:0000256" key="7">
    <source>
        <dbReference type="ARBA" id="ARBA00023306"/>
    </source>
</evidence>
<evidence type="ECO:0000256" key="6">
    <source>
        <dbReference type="ARBA" id="ARBA00023242"/>
    </source>
</evidence>
<keyword evidence="4 8" id="KW-0227">DNA damage</keyword>
<keyword evidence="6 8" id="KW-0539">Nucleus</keyword>
<evidence type="ECO:0000256" key="5">
    <source>
        <dbReference type="ARBA" id="ARBA00022880"/>
    </source>
</evidence>
<evidence type="ECO:0000256" key="3">
    <source>
        <dbReference type="ARBA" id="ARBA00011217"/>
    </source>
</evidence>
<comment type="subcellular location">
    <subcellularLocation>
        <location evidence="1 8">Nucleus</location>
    </subcellularLocation>
</comment>
<dbReference type="GO" id="GO:0031298">
    <property type="term" value="C:replication fork protection complex"/>
    <property type="evidence" value="ECO:0007669"/>
    <property type="project" value="TreeGrafter"/>
</dbReference>
<feature type="region of interest" description="Disordered" evidence="9">
    <location>
        <begin position="196"/>
        <end position="265"/>
    </location>
</feature>
<gene>
    <name evidence="11" type="ORF">SAMEA4029009_CIC11G00000005872</name>
</gene>
<dbReference type="EMBL" id="LT635768">
    <property type="protein sequence ID" value="SGZ56897.1"/>
    <property type="molecule type" value="Genomic_DNA"/>
</dbReference>
<evidence type="ECO:0000256" key="1">
    <source>
        <dbReference type="ARBA" id="ARBA00004123"/>
    </source>
</evidence>
<comment type="subunit">
    <text evidence="3">Component of the fork protection complex (FPC) consisting of TOF1 and CSM3.</text>
</comment>
<feature type="domain" description="Chromosome segregation in meiosis protein 3" evidence="10">
    <location>
        <begin position="24"/>
        <end position="129"/>
    </location>
</feature>
<dbReference type="InterPro" id="IPR040038">
    <property type="entry name" value="TIPIN/Csm3/Swi3"/>
</dbReference>
<dbReference type="AlphaFoldDB" id="A0A1L0BZZ6"/>
<keyword evidence="5" id="KW-0236">DNA replication inhibitor</keyword>
<dbReference type="GO" id="GO:0031297">
    <property type="term" value="P:replication fork processing"/>
    <property type="evidence" value="ECO:0007669"/>
    <property type="project" value="UniProtKB-UniRule"/>
</dbReference>
<dbReference type="Pfam" id="PF07962">
    <property type="entry name" value="Swi3"/>
    <property type="match status" value="1"/>
</dbReference>
<dbReference type="PANTHER" id="PTHR13220">
    <property type="entry name" value="TIMELESS INTERACTING-RELATED"/>
    <property type="match status" value="1"/>
</dbReference>
<dbReference type="GO" id="GO:0006974">
    <property type="term" value="P:DNA damage response"/>
    <property type="evidence" value="ECO:0007669"/>
    <property type="project" value="UniProtKB-KW"/>
</dbReference>
<keyword evidence="7 8" id="KW-0131">Cell cycle</keyword>
<evidence type="ECO:0000313" key="12">
    <source>
        <dbReference type="Proteomes" id="UP000182259"/>
    </source>
</evidence>
<evidence type="ECO:0000256" key="2">
    <source>
        <dbReference type="ARBA" id="ARBA00006075"/>
    </source>
</evidence>